<dbReference type="GO" id="GO:0003723">
    <property type="term" value="F:RNA binding"/>
    <property type="evidence" value="ECO:0007669"/>
    <property type="project" value="UniProtKB-UniRule"/>
</dbReference>
<dbReference type="GO" id="GO:0008380">
    <property type="term" value="P:RNA splicing"/>
    <property type="evidence" value="ECO:0007669"/>
    <property type="project" value="UniProtKB-KW"/>
</dbReference>
<dbReference type="Pfam" id="PF00076">
    <property type="entry name" value="RRM_1"/>
    <property type="match status" value="2"/>
</dbReference>
<dbReference type="SMART" id="SM00360">
    <property type="entry name" value="RRM"/>
    <property type="match status" value="2"/>
</dbReference>
<evidence type="ECO:0000256" key="7">
    <source>
        <dbReference type="SAM" id="MobiDB-lite"/>
    </source>
</evidence>
<comment type="subcellular location">
    <subcellularLocation>
        <location evidence="1">Nucleus</location>
    </subcellularLocation>
</comment>
<dbReference type="InterPro" id="IPR035979">
    <property type="entry name" value="RBD_domain_sf"/>
</dbReference>
<feature type="region of interest" description="Disordered" evidence="7">
    <location>
        <begin position="944"/>
        <end position="973"/>
    </location>
</feature>
<gene>
    <name evidence="9" type="ORF">SCUD_LOCUS7057</name>
</gene>
<dbReference type="WBParaSite" id="SCUD_0000705701-mRNA-1">
    <property type="protein sequence ID" value="SCUD_0000705701-mRNA-1"/>
    <property type="gene ID" value="SCUD_0000705701"/>
</dbReference>
<proteinExistence type="predicted"/>
<keyword evidence="5" id="KW-0539">Nucleus</keyword>
<dbReference type="SMART" id="SM00386">
    <property type="entry name" value="HAT"/>
    <property type="match status" value="5"/>
</dbReference>
<dbReference type="PROSITE" id="PS50102">
    <property type="entry name" value="RRM"/>
    <property type="match status" value="2"/>
</dbReference>
<dbReference type="CDD" id="cd12392">
    <property type="entry name" value="RRM2_SART3"/>
    <property type="match status" value="1"/>
</dbReference>
<evidence type="ECO:0000256" key="2">
    <source>
        <dbReference type="ARBA" id="ARBA00022664"/>
    </source>
</evidence>
<evidence type="ECO:0000256" key="5">
    <source>
        <dbReference type="ARBA" id="ARBA00023242"/>
    </source>
</evidence>
<dbReference type="Proteomes" id="UP000279833">
    <property type="component" value="Unassembled WGS sequence"/>
</dbReference>
<protein>
    <submittedName>
        <fullName evidence="11">Squamous cell carcinoma antigen recognized by T-cells 3</fullName>
    </submittedName>
</protein>
<feature type="region of interest" description="Disordered" evidence="7">
    <location>
        <begin position="746"/>
        <end position="775"/>
    </location>
</feature>
<evidence type="ECO:0000313" key="9">
    <source>
        <dbReference type="EMBL" id="VDP24713.1"/>
    </source>
</evidence>
<dbReference type="SUPFAM" id="SSF54928">
    <property type="entry name" value="RNA-binding domain, RBD"/>
    <property type="match status" value="2"/>
</dbReference>
<dbReference type="GO" id="GO:0005634">
    <property type="term" value="C:nucleus"/>
    <property type="evidence" value="ECO:0007669"/>
    <property type="project" value="UniProtKB-SubCell"/>
</dbReference>
<dbReference type="EMBL" id="UZAK01032240">
    <property type="protein sequence ID" value="VDP24713.1"/>
    <property type="molecule type" value="Genomic_DNA"/>
</dbReference>
<keyword evidence="4" id="KW-0508">mRNA splicing</keyword>
<dbReference type="CDD" id="cd12391">
    <property type="entry name" value="RRM1_SART3"/>
    <property type="match status" value="1"/>
</dbReference>
<dbReference type="InterPro" id="IPR000504">
    <property type="entry name" value="RRM_dom"/>
</dbReference>
<organism evidence="11">
    <name type="scientific">Schistosoma curassoni</name>
    <dbReference type="NCBI Taxonomy" id="6186"/>
    <lineage>
        <taxon>Eukaryota</taxon>
        <taxon>Metazoa</taxon>
        <taxon>Spiralia</taxon>
        <taxon>Lophotrochozoa</taxon>
        <taxon>Platyhelminthes</taxon>
        <taxon>Trematoda</taxon>
        <taxon>Digenea</taxon>
        <taxon>Strigeidida</taxon>
        <taxon>Schistosomatoidea</taxon>
        <taxon>Schistosomatidae</taxon>
        <taxon>Schistosoma</taxon>
    </lineage>
</organism>
<reference evidence="9 10" key="2">
    <citation type="submission" date="2018-11" db="EMBL/GenBank/DDBJ databases">
        <authorList>
            <consortium name="Pathogen Informatics"/>
        </authorList>
    </citation>
    <scope>NUCLEOTIDE SEQUENCE [LARGE SCALE GENOMIC DNA]</scope>
    <source>
        <strain evidence="9">Dakar</strain>
        <strain evidence="10">Dakar, Senegal</strain>
    </source>
</reference>
<evidence type="ECO:0000313" key="10">
    <source>
        <dbReference type="Proteomes" id="UP000279833"/>
    </source>
</evidence>
<keyword evidence="10" id="KW-1185">Reference proteome</keyword>
<name>A0A183JWG2_9TREM</name>
<dbReference type="STRING" id="6186.A0A183JWG2"/>
<dbReference type="Gene3D" id="3.30.70.330">
    <property type="match status" value="2"/>
</dbReference>
<dbReference type="Gene3D" id="1.25.40.10">
    <property type="entry name" value="Tetratricopeptide repeat domain"/>
    <property type="match status" value="2"/>
</dbReference>
<feature type="region of interest" description="Disordered" evidence="7">
    <location>
        <begin position="641"/>
        <end position="677"/>
    </location>
</feature>
<accession>A0A183JWG2</accession>
<dbReference type="InterPro" id="IPR011990">
    <property type="entry name" value="TPR-like_helical_dom_sf"/>
</dbReference>
<keyword evidence="6" id="KW-0694">RNA-binding</keyword>
<dbReference type="SUPFAM" id="SSF48452">
    <property type="entry name" value="TPR-like"/>
    <property type="match status" value="1"/>
</dbReference>
<dbReference type="Pfam" id="PF05843">
    <property type="entry name" value="Suf"/>
    <property type="match status" value="1"/>
</dbReference>
<feature type="domain" description="RRM" evidence="8">
    <location>
        <begin position="809"/>
        <end position="886"/>
    </location>
</feature>
<feature type="domain" description="RRM" evidence="8">
    <location>
        <begin position="684"/>
        <end position="791"/>
    </location>
</feature>
<evidence type="ECO:0000256" key="6">
    <source>
        <dbReference type="PROSITE-ProRule" id="PRU00176"/>
    </source>
</evidence>
<dbReference type="PANTHER" id="PTHR17204:SF25">
    <property type="entry name" value="RRM DOMAIN-CONTAINING PROTEIN"/>
    <property type="match status" value="1"/>
</dbReference>
<evidence type="ECO:0000259" key="8">
    <source>
        <dbReference type="PROSITE" id="PS50102"/>
    </source>
</evidence>
<dbReference type="InterPro" id="IPR012677">
    <property type="entry name" value="Nucleotide-bd_a/b_plait_sf"/>
</dbReference>
<dbReference type="AlphaFoldDB" id="A0A183JWG2"/>
<keyword evidence="2" id="KW-0507">mRNA processing</keyword>
<dbReference type="InterPro" id="IPR034218">
    <property type="entry name" value="SART3_RRM2"/>
</dbReference>
<evidence type="ECO:0000256" key="1">
    <source>
        <dbReference type="ARBA" id="ARBA00004123"/>
    </source>
</evidence>
<keyword evidence="3" id="KW-0677">Repeat</keyword>
<feature type="compositionally biased region" description="Basic and acidic residues" evidence="7">
    <location>
        <begin position="944"/>
        <end position="957"/>
    </location>
</feature>
<feature type="compositionally biased region" description="Polar residues" evidence="7">
    <location>
        <begin position="960"/>
        <end position="970"/>
    </location>
</feature>
<dbReference type="GO" id="GO:0006397">
    <property type="term" value="P:mRNA processing"/>
    <property type="evidence" value="ECO:0007669"/>
    <property type="project" value="UniProtKB-KW"/>
</dbReference>
<evidence type="ECO:0000256" key="4">
    <source>
        <dbReference type="ARBA" id="ARBA00023187"/>
    </source>
</evidence>
<dbReference type="InterPro" id="IPR008847">
    <property type="entry name" value="Suf"/>
</dbReference>
<dbReference type="PANTHER" id="PTHR17204">
    <property type="entry name" value="PRE-MRNA PROCESSING PROTEIN PRP39-RELATED"/>
    <property type="match status" value="1"/>
</dbReference>
<reference evidence="11" key="1">
    <citation type="submission" date="2016-06" db="UniProtKB">
        <authorList>
            <consortium name="WormBaseParasite"/>
        </authorList>
    </citation>
    <scope>IDENTIFICATION</scope>
</reference>
<dbReference type="InterPro" id="IPR034217">
    <property type="entry name" value="SART3_RRM1"/>
</dbReference>
<sequence>MNNPIEPCESVAINDTSTLQNTVKDLCHRLEKNPFDYNAHVQLIECLRKIGDFKRLKTSRERMHETYPLTPGVRVPPNALVRPRLQLVTSDCVAFNLYFYLSFPALWLQWIEDELNNASTLEEKRRVEILFKRAIDDYEDINVWLEYCHFAISTSDFSSADSIKQAEVIFESALSHQGLNVVGGSMLWEIYREYLTVVWSQLPQDHKEMKLEQLNKMDRLFQRQLSIPHLNMEETLTEYKTFLSDIGVELYQPRENSDSFVPQEIKTEYEKALERLAVILPFEESIEESTDKSEAESVSSWNTYIDWAVHCAKRKKPKTSKNTDSKNNENTSNNFVVSPNELCCLFERAITAHCLDTSFWIRYADYVESQLETDVLRLQKLLSRSVRNCPWCVELWQRYALVTEAVILENISFKSNTNGTQQESVSNESDLFKEVDGIYETALAAGFTNPDDVLKIWRSYCDHHLRRLLLLDKSSLSWEYRLSLLRATFGRAIEYCFELLHSQSNVDWSLLNYYAFVEAKYVEDKERARSLWTSLIKLPGHGSRAEYWIPYIQFEQTWGDMKNLLRICAMAINSINFDQSELVFQVVLRAVGETGVPVKQYRDIITKIHARRASLMESVKDVQSTKSDTEIPVKLMETKLSGSRKRKLPDHQNDAATLKSAKVSKPNPTSHGTFVPHDPSKNEFTVFVSNLDYSVSEEQIRHTFEKCGNVTSVRLVRDYAGRSKGFAYVEFENKESVKNALTLDRQGITRPTSESVPCDADSQKQKEEDNATIPKPPNCYDRPMFVSICDPSRLKSCGFKYTVGKKEPEKLFVRNLDKAVKNEDLEKLFKQYGNIVSIRLATYRNGVPKGHAYIEFTNADDASKALVATNGLEFRNKILSVSISEPPVRDGSGPQGCKSITSEEKKVFKTPQIINLSGSHPIGTSVRKSRTQLEFLPRAVHRTREIQDQVSESKMDTETIDPQSSTVTGSKDNEYFRRLLK</sequence>
<evidence type="ECO:0000256" key="3">
    <source>
        <dbReference type="ARBA" id="ARBA00022737"/>
    </source>
</evidence>
<evidence type="ECO:0000313" key="11">
    <source>
        <dbReference type="WBParaSite" id="SCUD_0000705701-mRNA-1"/>
    </source>
</evidence>
<dbReference type="InterPro" id="IPR003107">
    <property type="entry name" value="HAT"/>
</dbReference>